<protein>
    <recommendedName>
        <fullName evidence="4">Internal virion protein</fullName>
    </recommendedName>
</protein>
<feature type="compositionally biased region" description="Polar residues" evidence="1">
    <location>
        <begin position="16"/>
        <end position="25"/>
    </location>
</feature>
<feature type="region of interest" description="Disordered" evidence="1">
    <location>
        <begin position="11"/>
        <end position="31"/>
    </location>
</feature>
<accession>A0A3N8SNV9</accession>
<dbReference type="RefSeq" id="WP_124617264.1">
    <property type="nucleotide sequence ID" value="NZ_JAPQZJ010000100.1"/>
</dbReference>
<evidence type="ECO:0000313" key="2">
    <source>
        <dbReference type="EMBL" id="RQT32343.1"/>
    </source>
</evidence>
<comment type="caution">
    <text evidence="2">The sequence shown here is derived from an EMBL/GenBank/DDBJ whole genome shotgun (WGS) entry which is preliminary data.</text>
</comment>
<sequence>MTTLNEAVAAIRDDQQANPSASPVVQHTPHPPEQFKQLQAKQARDALWSRSDYLAAMWRQDSWIPGAIDHWAGSKLQPDDNYNPYDEKTYQDLTDGVWPEFHGEFSKAASPGQAAWIKHNILSKQNDLEHLGDLGTAGNAGRFAAGFAFGIIDPINLVAMGASGGASVVARGAAQASKIAAATAAASRMHPVATGLATAGVLGGVAERLRQQYNFEDDSMGVLKASIASMAFSAPFIGLHMREQARLRKTAGMEKAAYDAMAKQQAGHALTPEEAANLKQYLDKLQQATRVASGVAEQAPESTGPKFTATQRKAYEDAFAKYDAEQAAMKDQQLGEVAVDSHIAKAAEDQRIATVLDRVNGPDAQPNAMQMAFAKALGKKPEELTARPDADGPAGGIDAPWAADGAGVRDLPGLQHERVWWDDGSGLNEGRVVDENLRTGDLTVEHPETGVTTTVNRADLHDLSPGYVAPKPAEGFLGGSIGAAQVAPVSGLWEQPTAMTRWKNVPTRWDFFTHLNQSENPHLQFLGFKMVKDAIGIDPHEAQGWSASERKTHYRRQLAGQFHMEARRAYDEAIKARKLPLSKSIGYHRQFYEDVARVARGDADVLQANADIAPQLQQAAKAMTDFYAEMKTKLQQAQVKGAENLPDNPQYVNRQWRQDNIRTAFSKYGDDLYQAVANAIRVPGLTGDIAKAKSFMDAVMKLEFSHAMQDIHLYSKDMVTLRDELGKAGLKDTEVNSIVDLMFDRRAGNAGDAGQAGALKYRFALDENHMERMPDGTTFKLTDLFENDSRVLIDRYMNSMGGHLALAEVGIRSRAEFTQRMRDAEKWHADNVAMTQSAEKFNRNKQFAQDLYDNITGRPMSTQSFNRADRFLTATRGITRSAMLGQLGIQATIEMGNALALTSMRALRLHMPTFAGIIRSFRAGHRPTLGLVRDVEMITGFGREHVASYSRQHEITDYTYDRGISRYENISNTLSHAVDHMSGNSHITAGSRALTARMMVQKHLDFATERVKMSEKQRERMVHQGVSYDDQFDLHTALKKYTTIDPKTGAAQAIDWERWSVEQPENYSRFQLLLSREVRDAIQDHDIGESIPFMHTTVGKIFTELKTFVIAGHAKKFLKSLYYRDQTTFVQWAFSFVGATLEYSFQNAINFAHDPEKLKEKLSPDAIAMGAISRMAVLGLLPSLMETAYSPISGGQTLFTNGTANTDNRNLFITPSMNWAMRVMSAGQVAGSYLNPLSTNTVTQKDMRDALYALPGGNLYGMRNLNDIISSNFPKYRASPEQ</sequence>
<name>A0A3N8SNV9_9BURK</name>
<proteinExistence type="predicted"/>
<reference evidence="2 3" key="1">
    <citation type="submission" date="2018-08" db="EMBL/GenBank/DDBJ databases">
        <title>Comparative analysis of Burkholderia isolates from Puerto Rico.</title>
        <authorList>
            <person name="Hall C."/>
            <person name="Sahl J."/>
            <person name="Wagner D."/>
        </authorList>
    </citation>
    <scope>NUCLEOTIDE SEQUENCE [LARGE SCALE GENOMIC DNA]</scope>
    <source>
        <strain evidence="2 3">Bp9001</strain>
    </source>
</reference>
<evidence type="ECO:0008006" key="4">
    <source>
        <dbReference type="Google" id="ProtNLM"/>
    </source>
</evidence>
<gene>
    <name evidence="2" type="ORF">DF037_10830</name>
</gene>
<evidence type="ECO:0000256" key="1">
    <source>
        <dbReference type="SAM" id="MobiDB-lite"/>
    </source>
</evidence>
<organism evidence="2 3">
    <name type="scientific">Burkholderia contaminans</name>
    <dbReference type="NCBI Taxonomy" id="488447"/>
    <lineage>
        <taxon>Bacteria</taxon>
        <taxon>Pseudomonadati</taxon>
        <taxon>Pseudomonadota</taxon>
        <taxon>Betaproteobacteria</taxon>
        <taxon>Burkholderiales</taxon>
        <taxon>Burkholderiaceae</taxon>
        <taxon>Burkholderia</taxon>
        <taxon>Burkholderia cepacia complex</taxon>
    </lineage>
</organism>
<dbReference type="Proteomes" id="UP000269271">
    <property type="component" value="Unassembled WGS sequence"/>
</dbReference>
<evidence type="ECO:0000313" key="3">
    <source>
        <dbReference type="Proteomes" id="UP000269271"/>
    </source>
</evidence>
<dbReference type="EMBL" id="QTQX01000005">
    <property type="protein sequence ID" value="RQT32343.1"/>
    <property type="molecule type" value="Genomic_DNA"/>
</dbReference>
<feature type="region of interest" description="Disordered" evidence="1">
    <location>
        <begin position="384"/>
        <end position="404"/>
    </location>
</feature>